<comment type="caution">
    <text evidence="2">The sequence shown here is derived from an EMBL/GenBank/DDBJ whole genome shotgun (WGS) entry which is preliminary data.</text>
</comment>
<sequence length="201" mass="22086">MSELARASAPVPADNEAIMHQLRIITEQLTTVNRRLNALEQASIRSLGRTAEDVVPTELFQDLNPLLLPNAAENNARARLHNSKAWRSSNALIPMRNSNNKEILGFPPTLGHLAQLNSTAAAHLKKAFDLGDEMHALKMFCGVDLENASHAAMYAVLHEDVALLRVSRREQRDAEIQAAGPPTSATRREAAYVPRSRSVQA</sequence>
<proteinExistence type="predicted"/>
<name>A0ABR3GSU8_9PEZI</name>
<reference evidence="2 3" key="1">
    <citation type="submission" date="2024-02" db="EMBL/GenBank/DDBJ databases">
        <title>Discinaceae phylogenomics.</title>
        <authorList>
            <person name="Dirks A.C."/>
            <person name="James T.Y."/>
        </authorList>
    </citation>
    <scope>NUCLEOTIDE SEQUENCE [LARGE SCALE GENOMIC DNA]</scope>
    <source>
        <strain evidence="2 3">ACD0624</strain>
    </source>
</reference>
<protein>
    <submittedName>
        <fullName evidence="2">Uncharacterized protein</fullName>
    </submittedName>
</protein>
<organism evidence="2 3">
    <name type="scientific">Discina gigas</name>
    <dbReference type="NCBI Taxonomy" id="1032678"/>
    <lineage>
        <taxon>Eukaryota</taxon>
        <taxon>Fungi</taxon>
        <taxon>Dikarya</taxon>
        <taxon>Ascomycota</taxon>
        <taxon>Pezizomycotina</taxon>
        <taxon>Pezizomycetes</taxon>
        <taxon>Pezizales</taxon>
        <taxon>Discinaceae</taxon>
        <taxon>Discina</taxon>
    </lineage>
</organism>
<keyword evidence="3" id="KW-1185">Reference proteome</keyword>
<gene>
    <name evidence="2" type="ORF">Q9L58_001882</name>
</gene>
<dbReference type="EMBL" id="JBBBZM010000015">
    <property type="protein sequence ID" value="KAL0639001.1"/>
    <property type="molecule type" value="Genomic_DNA"/>
</dbReference>
<feature type="region of interest" description="Disordered" evidence="1">
    <location>
        <begin position="173"/>
        <end position="201"/>
    </location>
</feature>
<dbReference type="Proteomes" id="UP001447188">
    <property type="component" value="Unassembled WGS sequence"/>
</dbReference>
<evidence type="ECO:0000256" key="1">
    <source>
        <dbReference type="SAM" id="MobiDB-lite"/>
    </source>
</evidence>
<evidence type="ECO:0000313" key="2">
    <source>
        <dbReference type="EMBL" id="KAL0639001.1"/>
    </source>
</evidence>
<accession>A0ABR3GSU8</accession>
<evidence type="ECO:0000313" key="3">
    <source>
        <dbReference type="Proteomes" id="UP001447188"/>
    </source>
</evidence>